<keyword evidence="1" id="KW-0812">Transmembrane</keyword>
<evidence type="ECO:0000259" key="2">
    <source>
        <dbReference type="Pfam" id="PF00487"/>
    </source>
</evidence>
<keyword evidence="1" id="KW-0472">Membrane</keyword>
<evidence type="ECO:0000256" key="1">
    <source>
        <dbReference type="SAM" id="Phobius"/>
    </source>
</evidence>
<sequence length="378" mass="43825">MTKLRFLDKRRSTFFSDVRQRVDAYFEENQLPKQANQAMWNKTFFFLGLFALLYGLIISDQFNVWVMLVLAIALGMTCAFIGFNICHDAVHGSFTSDSKLNRRLGLTFNLIGGNPYVWSITHNIVHHTYTNIPGHDEDLEIAPGLIRIGDEEPVTFVHRFQHIYSFLLYGLASLSWVLRKDYLKFFKNDIGKTCNRHHPRKEYFNLFFFKAIYYTLFIVFPLVFLSITWWQFVIGFLVMHFFEGLTLGLVFQLAHIVEHTEFPEPNGDGNIEEAWAVHQMQTTANFSVDSKLAAFLCGGLNFQVEHHLFPKICHIHYPAISRIVRQTAADHGIPYIENRTFWTALQSHYRVLLRYGREEYLLQQAAKTAVPAPVAGNI</sequence>
<dbReference type="Proteomes" id="UP000198901">
    <property type="component" value="Unassembled WGS sequence"/>
</dbReference>
<dbReference type="GO" id="GO:0016717">
    <property type="term" value="F:oxidoreductase activity, acting on paired donors, with oxidation of a pair of donors resulting in the reduction of molecular oxygen to two molecules of water"/>
    <property type="evidence" value="ECO:0007669"/>
    <property type="project" value="TreeGrafter"/>
</dbReference>
<dbReference type="STRING" id="563176.SAMN04488090_3559"/>
<dbReference type="InterPro" id="IPR005804">
    <property type="entry name" value="FA_desaturase_dom"/>
</dbReference>
<dbReference type="PANTHER" id="PTHR19353:SF19">
    <property type="entry name" value="DELTA(5) FATTY ACID DESATURASE C-RELATED"/>
    <property type="match status" value="1"/>
</dbReference>
<reference evidence="3 4" key="1">
    <citation type="submission" date="2016-10" db="EMBL/GenBank/DDBJ databases">
        <authorList>
            <person name="de Groot N.N."/>
        </authorList>
    </citation>
    <scope>NUCLEOTIDE SEQUENCE [LARGE SCALE GENOMIC DNA]</scope>
    <source>
        <strain evidence="3 4">DSM 21668</strain>
    </source>
</reference>
<dbReference type="PIRSF" id="PIRSF015921">
    <property type="entry name" value="FA_sphinglp_des"/>
    <property type="match status" value="1"/>
</dbReference>
<feature type="transmembrane region" description="Helical" evidence="1">
    <location>
        <begin position="64"/>
        <end position="85"/>
    </location>
</feature>
<feature type="transmembrane region" description="Helical" evidence="1">
    <location>
        <begin position="39"/>
        <end position="58"/>
    </location>
</feature>
<dbReference type="RefSeq" id="WP_093205243.1">
    <property type="nucleotide sequence ID" value="NZ_FNGS01000006.1"/>
</dbReference>
<accession>A0A1G9TH79</accession>
<dbReference type="PANTHER" id="PTHR19353">
    <property type="entry name" value="FATTY ACID DESATURASE 2"/>
    <property type="match status" value="1"/>
</dbReference>
<keyword evidence="4" id="KW-1185">Reference proteome</keyword>
<protein>
    <submittedName>
        <fullName evidence="3">Linoleoyl-CoA desaturase</fullName>
    </submittedName>
</protein>
<dbReference type="GO" id="GO:0008610">
    <property type="term" value="P:lipid biosynthetic process"/>
    <property type="evidence" value="ECO:0007669"/>
    <property type="project" value="UniProtKB-ARBA"/>
</dbReference>
<evidence type="ECO:0000313" key="4">
    <source>
        <dbReference type="Proteomes" id="UP000198901"/>
    </source>
</evidence>
<dbReference type="OrthoDB" id="104711at2"/>
<dbReference type="InterPro" id="IPR012171">
    <property type="entry name" value="Fatty_acid_desaturase"/>
</dbReference>
<dbReference type="CDD" id="cd03506">
    <property type="entry name" value="Delta6-FADS-like"/>
    <property type="match status" value="1"/>
</dbReference>
<keyword evidence="1" id="KW-1133">Transmembrane helix</keyword>
<feature type="transmembrane region" description="Helical" evidence="1">
    <location>
        <begin position="106"/>
        <end position="125"/>
    </location>
</feature>
<evidence type="ECO:0000313" key="3">
    <source>
        <dbReference type="EMBL" id="SDM47020.1"/>
    </source>
</evidence>
<dbReference type="EMBL" id="FNGS01000006">
    <property type="protein sequence ID" value="SDM47020.1"/>
    <property type="molecule type" value="Genomic_DNA"/>
</dbReference>
<organism evidence="3 4">
    <name type="scientific">Siphonobacter aquaeclarae</name>
    <dbReference type="NCBI Taxonomy" id="563176"/>
    <lineage>
        <taxon>Bacteria</taxon>
        <taxon>Pseudomonadati</taxon>
        <taxon>Bacteroidota</taxon>
        <taxon>Cytophagia</taxon>
        <taxon>Cytophagales</taxon>
        <taxon>Cytophagaceae</taxon>
        <taxon>Siphonobacter</taxon>
    </lineage>
</organism>
<dbReference type="Pfam" id="PF00487">
    <property type="entry name" value="FA_desaturase"/>
    <property type="match status" value="1"/>
</dbReference>
<feature type="transmembrane region" description="Helical" evidence="1">
    <location>
        <begin position="229"/>
        <end position="251"/>
    </location>
</feature>
<dbReference type="GO" id="GO:0016020">
    <property type="term" value="C:membrane"/>
    <property type="evidence" value="ECO:0007669"/>
    <property type="project" value="TreeGrafter"/>
</dbReference>
<feature type="transmembrane region" description="Helical" evidence="1">
    <location>
        <begin position="203"/>
        <end position="223"/>
    </location>
</feature>
<feature type="transmembrane region" description="Helical" evidence="1">
    <location>
        <begin position="163"/>
        <end position="182"/>
    </location>
</feature>
<gene>
    <name evidence="3" type="ORF">SAMN04488090_3559</name>
</gene>
<name>A0A1G9TH79_9BACT</name>
<proteinExistence type="predicted"/>
<feature type="domain" description="Fatty acid desaturase" evidence="2">
    <location>
        <begin position="64"/>
        <end position="337"/>
    </location>
</feature>
<dbReference type="AlphaFoldDB" id="A0A1G9TH79"/>